<dbReference type="OrthoDB" id="7376020at2"/>
<dbReference type="AlphaFoldDB" id="A0A2A2SHB7"/>
<gene>
    <name evidence="1" type="ORF">CKY28_04530</name>
</gene>
<organism evidence="1 2">
    <name type="scientific">Sphingomonas lenta</name>
    <dbReference type="NCBI Taxonomy" id="1141887"/>
    <lineage>
        <taxon>Bacteria</taxon>
        <taxon>Pseudomonadati</taxon>
        <taxon>Pseudomonadota</taxon>
        <taxon>Alphaproteobacteria</taxon>
        <taxon>Sphingomonadales</taxon>
        <taxon>Sphingomonadaceae</taxon>
        <taxon>Sphingomonas</taxon>
    </lineage>
</organism>
<sequence>MLATLIALAAAQAQPACPVTPAPLPAELAGWRSGEAAIAGAEVKEAEVLTLGRGARAALHPSAHVAFPVRPAKPGPGAHGGLLAFDAARAGRYRVALETPGWIEVVRDGRAVPSVSHAHGPACSGVRKMVDFDLEPGRHLLEIAGAPNASVTVLVTYLP</sequence>
<evidence type="ECO:0000313" key="1">
    <source>
        <dbReference type="EMBL" id="PAX08646.1"/>
    </source>
</evidence>
<keyword evidence="2" id="KW-1185">Reference proteome</keyword>
<keyword evidence="1" id="KW-0560">Oxidoreductase</keyword>
<dbReference type="Proteomes" id="UP000218151">
    <property type="component" value="Unassembled WGS sequence"/>
</dbReference>
<dbReference type="GO" id="GO:0051213">
    <property type="term" value="F:dioxygenase activity"/>
    <property type="evidence" value="ECO:0007669"/>
    <property type="project" value="UniProtKB-KW"/>
</dbReference>
<reference evidence="2" key="1">
    <citation type="submission" date="2017-09" db="EMBL/GenBank/DDBJ databases">
        <authorList>
            <person name="Feng G."/>
            <person name="Zhu H."/>
        </authorList>
    </citation>
    <scope>NUCLEOTIDE SEQUENCE [LARGE SCALE GENOMIC DNA]</scope>
    <source>
        <strain evidence="2">1PNM-20</strain>
    </source>
</reference>
<keyword evidence="1" id="KW-0223">Dioxygenase</keyword>
<accession>A0A2A2SHB7</accession>
<proteinExistence type="predicted"/>
<comment type="caution">
    <text evidence="1">The sequence shown here is derived from an EMBL/GenBank/DDBJ whole genome shotgun (WGS) entry which is preliminary data.</text>
</comment>
<evidence type="ECO:0000313" key="2">
    <source>
        <dbReference type="Proteomes" id="UP000218151"/>
    </source>
</evidence>
<dbReference type="RefSeq" id="WP_095997157.1">
    <property type="nucleotide sequence ID" value="NZ_NSLI01000002.1"/>
</dbReference>
<protein>
    <submittedName>
        <fullName evidence="1">Homogentisate 1,2-dioxygenase</fullName>
    </submittedName>
</protein>
<name>A0A2A2SHB7_9SPHN</name>
<dbReference type="EMBL" id="NSLI01000002">
    <property type="protein sequence ID" value="PAX08646.1"/>
    <property type="molecule type" value="Genomic_DNA"/>
</dbReference>